<keyword evidence="6" id="KW-1185">Reference proteome</keyword>
<dbReference type="EMBL" id="BLIP01000001">
    <property type="protein sequence ID" value="GFE24858.1"/>
    <property type="molecule type" value="Genomic_DNA"/>
</dbReference>
<evidence type="ECO:0000313" key="3">
    <source>
        <dbReference type="EMBL" id="GFE24858.1"/>
    </source>
</evidence>
<accession>A0A640TN05</accession>
<protein>
    <submittedName>
        <fullName evidence="3">Uncharacterized protein</fullName>
    </submittedName>
</protein>
<evidence type="ECO:0000313" key="5">
    <source>
        <dbReference type="Proteomes" id="UP000429552"/>
    </source>
</evidence>
<name>A0A640TN05_STRNI</name>
<evidence type="ECO:0000313" key="4">
    <source>
        <dbReference type="EMBL" id="WAT99152.1"/>
    </source>
</evidence>
<sequence length="86" mass="8729">MARHRKPHTVPAVTVWARRQLAACLVGASALTATLVSRTITPAAPISPDRAPAGYNLPEQSSGSVTLVSTESAPVGTESAPVGTAP</sequence>
<evidence type="ECO:0000256" key="1">
    <source>
        <dbReference type="SAM" id="MobiDB-lite"/>
    </source>
</evidence>
<reference evidence="3 5" key="1">
    <citation type="submission" date="2019-12" db="EMBL/GenBank/DDBJ databases">
        <title>Whole genome shotgun sequence of Streptomyces libani subsp. libani NBRC 13452.</title>
        <authorList>
            <person name="Ichikawa N."/>
            <person name="Kimura A."/>
            <person name="Kitahashi Y."/>
            <person name="Komaki H."/>
            <person name="Tamura T."/>
        </authorList>
    </citation>
    <scope>NUCLEOTIDE SEQUENCE [LARGE SCALE GENOMIC DNA]</scope>
    <source>
        <strain evidence="3 5">NBRC 13452</strain>
    </source>
</reference>
<dbReference type="Proteomes" id="UP001210609">
    <property type="component" value="Chromosome"/>
</dbReference>
<reference evidence="4 6" key="2">
    <citation type="submission" date="2022-12" db="EMBL/GenBank/DDBJ databases">
        <authorList>
            <person name="Ruckert C."/>
            <person name="Busche T."/>
            <person name="Kalinowski J."/>
            <person name="Wittmann C."/>
        </authorList>
    </citation>
    <scope>NUCLEOTIDE SEQUENCE [LARGE SCALE GENOMIC DNA]</scope>
    <source>
        <strain evidence="4 6">DSM 40555</strain>
    </source>
</reference>
<dbReference type="EMBL" id="CP114202">
    <property type="protein sequence ID" value="WAT99152.1"/>
    <property type="molecule type" value="Genomic_DNA"/>
</dbReference>
<keyword evidence="2" id="KW-0732">Signal</keyword>
<dbReference type="AlphaFoldDB" id="A0A640TN05"/>
<dbReference type="RefSeq" id="WP_159488329.1">
    <property type="nucleotide sequence ID" value="NZ_BLIP01000001.1"/>
</dbReference>
<evidence type="ECO:0000313" key="6">
    <source>
        <dbReference type="Proteomes" id="UP001210609"/>
    </source>
</evidence>
<evidence type="ECO:0000256" key="2">
    <source>
        <dbReference type="SAM" id="SignalP"/>
    </source>
</evidence>
<organism evidence="3 5">
    <name type="scientific">Streptomyces nigrescens</name>
    <dbReference type="NCBI Taxonomy" id="1920"/>
    <lineage>
        <taxon>Bacteria</taxon>
        <taxon>Bacillati</taxon>
        <taxon>Actinomycetota</taxon>
        <taxon>Actinomycetes</taxon>
        <taxon>Kitasatosporales</taxon>
        <taxon>Streptomycetaceae</taxon>
        <taxon>Streptomyces</taxon>
    </lineage>
</organism>
<feature type="signal peptide" evidence="2">
    <location>
        <begin position="1"/>
        <end position="22"/>
    </location>
</feature>
<feature type="chain" id="PRO_5039291411" evidence="2">
    <location>
        <begin position="23"/>
        <end position="86"/>
    </location>
</feature>
<proteinExistence type="predicted"/>
<gene>
    <name evidence="3" type="ORF">Sliba_53110</name>
    <name evidence="4" type="ORF">STRLI_005290</name>
</gene>
<feature type="region of interest" description="Disordered" evidence="1">
    <location>
        <begin position="43"/>
        <end position="86"/>
    </location>
</feature>
<dbReference type="Proteomes" id="UP000429552">
    <property type="component" value="Unassembled WGS sequence"/>
</dbReference>
<feature type="compositionally biased region" description="Polar residues" evidence="1">
    <location>
        <begin position="58"/>
        <end position="72"/>
    </location>
</feature>